<dbReference type="PANTHER" id="PTHR13946">
    <property type="entry name" value="DNA-DIRECTED RNA POLYMERASE I,II,III"/>
    <property type="match status" value="1"/>
</dbReference>
<dbReference type="PANTHER" id="PTHR13946:SF16">
    <property type="entry name" value="DNA-DIRECTED RNA POLYMERASE II SUBUNIT RPB11"/>
    <property type="match status" value="1"/>
</dbReference>
<comment type="subcellular location">
    <subcellularLocation>
        <location evidence="1">Nucleus</location>
    </subcellularLocation>
</comment>
<evidence type="ECO:0000256" key="3">
    <source>
        <dbReference type="ARBA" id="ARBA00023163"/>
    </source>
</evidence>
<dbReference type="GO" id="GO:0006366">
    <property type="term" value="P:transcription by RNA polymerase II"/>
    <property type="evidence" value="ECO:0007669"/>
    <property type="project" value="InterPro"/>
</dbReference>
<dbReference type="GO" id="GO:0046983">
    <property type="term" value="F:protein dimerization activity"/>
    <property type="evidence" value="ECO:0007669"/>
    <property type="project" value="InterPro"/>
</dbReference>
<gene>
    <name evidence="7" type="ORF">CANINC_004924</name>
</gene>
<reference evidence="7 8" key="1">
    <citation type="journal article" date="2019" name="Front. Genet.">
        <title>Whole-Genome Sequencing of the Opportunistic Yeast Pathogen Candida inconspicua Uncovers Its Hybrid Origin.</title>
        <authorList>
            <person name="Mixao V."/>
            <person name="Hansen A.P."/>
            <person name="Saus E."/>
            <person name="Boekhout T."/>
            <person name="Lass-Florl C."/>
            <person name="Gabaldon T."/>
        </authorList>
    </citation>
    <scope>NUCLEOTIDE SEQUENCE [LARGE SCALE GENOMIC DNA]</scope>
    <source>
        <strain evidence="7 8">CBS 180</strain>
    </source>
</reference>
<proteinExistence type="inferred from homology"/>
<dbReference type="HAMAP" id="MF_00261">
    <property type="entry name" value="RNApol_arch_Rpo11"/>
    <property type="match status" value="1"/>
</dbReference>
<dbReference type="GO" id="GO:0003677">
    <property type="term" value="F:DNA binding"/>
    <property type="evidence" value="ECO:0007669"/>
    <property type="project" value="InterPro"/>
</dbReference>
<dbReference type="FunFam" id="3.30.1360.10:FF:000003">
    <property type="entry name" value="DNA-directed RNA polymerase II subunit RPB11"/>
    <property type="match status" value="1"/>
</dbReference>
<dbReference type="InterPro" id="IPR008193">
    <property type="entry name" value="RNA_pol_Rpb11_13-16kDa_CS"/>
</dbReference>
<dbReference type="InterPro" id="IPR036603">
    <property type="entry name" value="RBP11-like"/>
</dbReference>
<name>A0A4V4NF26_9ASCO</name>
<dbReference type="Pfam" id="PF13656">
    <property type="entry name" value="RNA_pol_L_2"/>
    <property type="match status" value="1"/>
</dbReference>
<dbReference type="InterPro" id="IPR022905">
    <property type="entry name" value="Rpo11-like"/>
</dbReference>
<dbReference type="OrthoDB" id="10248581at2759"/>
<dbReference type="EMBL" id="SELW01000677">
    <property type="protein sequence ID" value="TID13566.1"/>
    <property type="molecule type" value="Genomic_DNA"/>
</dbReference>
<protein>
    <recommendedName>
        <fullName evidence="6">DNA-directed RNA polymerase RBP11-like dimerisation domain-containing protein</fullName>
    </recommendedName>
</protein>
<dbReference type="Proteomes" id="UP000307173">
    <property type="component" value="Unassembled WGS sequence"/>
</dbReference>
<keyword evidence="3" id="KW-0804">Transcription</keyword>
<dbReference type="GO" id="GO:0005665">
    <property type="term" value="C:RNA polymerase II, core complex"/>
    <property type="evidence" value="ECO:0007669"/>
    <property type="project" value="InterPro"/>
</dbReference>
<evidence type="ECO:0000313" key="7">
    <source>
        <dbReference type="EMBL" id="TID13566.1"/>
    </source>
</evidence>
<evidence type="ECO:0000256" key="1">
    <source>
        <dbReference type="ARBA" id="ARBA00004123"/>
    </source>
</evidence>
<comment type="caution">
    <text evidence="7">The sequence shown here is derived from an EMBL/GenBank/DDBJ whole genome shotgun (WGS) entry which is preliminary data.</text>
</comment>
<organism evidence="7 8">
    <name type="scientific">Pichia inconspicua</name>
    <dbReference type="NCBI Taxonomy" id="52247"/>
    <lineage>
        <taxon>Eukaryota</taxon>
        <taxon>Fungi</taxon>
        <taxon>Dikarya</taxon>
        <taxon>Ascomycota</taxon>
        <taxon>Saccharomycotina</taxon>
        <taxon>Pichiomycetes</taxon>
        <taxon>Pichiales</taxon>
        <taxon>Pichiaceae</taxon>
        <taxon>Pichia</taxon>
    </lineage>
</organism>
<dbReference type="GO" id="GO:0003899">
    <property type="term" value="F:DNA-directed RNA polymerase activity"/>
    <property type="evidence" value="ECO:0007669"/>
    <property type="project" value="InterPro"/>
</dbReference>
<keyword evidence="4" id="KW-0539">Nucleus</keyword>
<dbReference type="STRING" id="52247.A0A4V4NF26"/>
<accession>A0A4V4NF26</accession>
<dbReference type="InterPro" id="IPR037685">
    <property type="entry name" value="RBP11"/>
</dbReference>
<keyword evidence="2" id="KW-0240">DNA-directed RNA polymerase</keyword>
<evidence type="ECO:0000259" key="6">
    <source>
        <dbReference type="Pfam" id="PF13656"/>
    </source>
</evidence>
<evidence type="ECO:0000256" key="4">
    <source>
        <dbReference type="ARBA" id="ARBA00023242"/>
    </source>
</evidence>
<keyword evidence="8" id="KW-1185">Reference proteome</keyword>
<comment type="similarity">
    <text evidence="5">Belongs to the archaeal Rpo11/eukaryotic RPB11/RPC19 RNA polymerase subunit family.</text>
</comment>
<dbReference type="AlphaFoldDB" id="A0A4V4NF26"/>
<dbReference type="SUPFAM" id="SSF55257">
    <property type="entry name" value="RBP11-like subunits of RNA polymerase"/>
    <property type="match status" value="1"/>
</dbReference>
<dbReference type="InterPro" id="IPR009025">
    <property type="entry name" value="RBP11-like_dimer"/>
</dbReference>
<sequence>MNAPDRFELFILPDGVPKLQITSDSRVPNCILIKFEREDHTLGNLLREELISDPKVLFAAYKIEHPLFANFMMRLQTEEGYNPKQALKNACNRLIHKINVLNEKFRREWEMKALLSATENGDDII</sequence>
<evidence type="ECO:0000313" key="8">
    <source>
        <dbReference type="Proteomes" id="UP000307173"/>
    </source>
</evidence>
<dbReference type="CDD" id="cd06926">
    <property type="entry name" value="RNAP_II_RPB11"/>
    <property type="match status" value="1"/>
</dbReference>
<feature type="domain" description="DNA-directed RNA polymerase RBP11-like dimerisation" evidence="6">
    <location>
        <begin position="31"/>
        <end position="103"/>
    </location>
</feature>
<evidence type="ECO:0000256" key="5">
    <source>
        <dbReference type="ARBA" id="ARBA00025751"/>
    </source>
</evidence>
<evidence type="ECO:0000256" key="2">
    <source>
        <dbReference type="ARBA" id="ARBA00022478"/>
    </source>
</evidence>
<dbReference type="PROSITE" id="PS01154">
    <property type="entry name" value="RNA_POL_L_13KD"/>
    <property type="match status" value="1"/>
</dbReference>
<dbReference type="Gene3D" id="3.30.1360.10">
    <property type="entry name" value="RNA polymerase, RBP11-like subunit"/>
    <property type="match status" value="1"/>
</dbReference>